<name>A0A849HLR9_9MICO</name>
<accession>A0A849HLR9</accession>
<evidence type="ECO:0000256" key="2">
    <source>
        <dbReference type="ARBA" id="ARBA00006214"/>
    </source>
</evidence>
<evidence type="ECO:0000256" key="3">
    <source>
        <dbReference type="ARBA" id="ARBA00022692"/>
    </source>
</evidence>
<proteinExistence type="inferred from homology"/>
<dbReference type="RefSeq" id="WP_171244441.1">
    <property type="nucleotide sequence ID" value="NZ_JABEPQ010000003.1"/>
</dbReference>
<dbReference type="InterPro" id="IPR041714">
    <property type="entry name" value="VKOR_Actinobacteria"/>
</dbReference>
<dbReference type="Gene3D" id="1.20.1440.130">
    <property type="entry name" value="VKOR domain"/>
    <property type="match status" value="1"/>
</dbReference>
<feature type="transmembrane region" description="Helical" evidence="11">
    <location>
        <begin position="123"/>
        <end position="143"/>
    </location>
</feature>
<dbReference type="InterPro" id="IPR038354">
    <property type="entry name" value="VKOR_sf"/>
</dbReference>
<dbReference type="SMART" id="SM00756">
    <property type="entry name" value="VKc"/>
    <property type="match status" value="1"/>
</dbReference>
<dbReference type="GO" id="GO:0016020">
    <property type="term" value="C:membrane"/>
    <property type="evidence" value="ECO:0007669"/>
    <property type="project" value="UniProtKB-SubCell"/>
</dbReference>
<evidence type="ECO:0000256" key="8">
    <source>
        <dbReference type="ARBA" id="ARBA00023157"/>
    </source>
</evidence>
<keyword evidence="9" id="KW-0676">Redox-active center</keyword>
<evidence type="ECO:0000256" key="6">
    <source>
        <dbReference type="ARBA" id="ARBA00023002"/>
    </source>
</evidence>
<feature type="domain" description="Vitamin K epoxide reductase" evidence="12">
    <location>
        <begin position="31"/>
        <end position="175"/>
    </location>
</feature>
<keyword evidence="4" id="KW-0874">Quinone</keyword>
<keyword evidence="6" id="KW-0560">Oxidoreductase</keyword>
<protein>
    <submittedName>
        <fullName evidence="13">Vitamin K epoxide reductase family protein</fullName>
    </submittedName>
</protein>
<feature type="transmembrane region" description="Helical" evidence="11">
    <location>
        <begin position="192"/>
        <end position="210"/>
    </location>
</feature>
<evidence type="ECO:0000256" key="5">
    <source>
        <dbReference type="ARBA" id="ARBA00022989"/>
    </source>
</evidence>
<evidence type="ECO:0000313" key="13">
    <source>
        <dbReference type="EMBL" id="NNM47331.1"/>
    </source>
</evidence>
<dbReference type="Pfam" id="PF07884">
    <property type="entry name" value="VKOR"/>
    <property type="match status" value="1"/>
</dbReference>
<evidence type="ECO:0000313" key="14">
    <source>
        <dbReference type="Proteomes" id="UP000588586"/>
    </source>
</evidence>
<evidence type="ECO:0000259" key="12">
    <source>
        <dbReference type="SMART" id="SM00756"/>
    </source>
</evidence>
<feature type="transmembrane region" description="Helical" evidence="11">
    <location>
        <begin position="98"/>
        <end position="117"/>
    </location>
</feature>
<sequence>MPPSRSDVAPAAEPVSDDEQADRADGHEASARPSRAVVVALALSSAFGLIASFTLLLEKIRGLQDPAYRPSCSLNPVVSCGSVMNSEQAGVFGFPNPMIGVAAFGALVAIALALVAGARFARWYWWGMLAGTTFGLVFVHWLITQSLYEINALCPYCMVVWVCTVTAFLAVVSHLIRTSPARLPGWVRGLPGWAMVIGVIWVVAVAGLIAERFWYYWQTLV</sequence>
<dbReference type="PANTHER" id="PTHR34573">
    <property type="entry name" value="VKC DOMAIN-CONTAINING PROTEIN"/>
    <property type="match status" value="1"/>
</dbReference>
<evidence type="ECO:0000256" key="7">
    <source>
        <dbReference type="ARBA" id="ARBA00023136"/>
    </source>
</evidence>
<dbReference type="InterPro" id="IPR012932">
    <property type="entry name" value="VKOR"/>
</dbReference>
<dbReference type="CDD" id="cd12922">
    <property type="entry name" value="VKOR_5"/>
    <property type="match status" value="1"/>
</dbReference>
<evidence type="ECO:0000256" key="11">
    <source>
        <dbReference type="SAM" id="Phobius"/>
    </source>
</evidence>
<keyword evidence="5 11" id="KW-1133">Transmembrane helix</keyword>
<reference evidence="13 14" key="1">
    <citation type="submission" date="2020-04" db="EMBL/GenBank/DDBJ databases">
        <title>Knoellia sp. isolate from air conditioner.</title>
        <authorList>
            <person name="Chea S."/>
            <person name="Kim D.-U."/>
        </authorList>
    </citation>
    <scope>NUCLEOTIDE SEQUENCE [LARGE SCALE GENOMIC DNA]</scope>
    <source>
        <strain evidence="13 14">DB2414S</strain>
    </source>
</reference>
<dbReference type="Proteomes" id="UP000588586">
    <property type="component" value="Unassembled WGS sequence"/>
</dbReference>
<feature type="transmembrane region" description="Helical" evidence="11">
    <location>
        <begin position="36"/>
        <end position="57"/>
    </location>
</feature>
<keyword evidence="14" id="KW-1185">Reference proteome</keyword>
<keyword evidence="7 11" id="KW-0472">Membrane</keyword>
<organism evidence="13 14">
    <name type="scientific">Knoellia koreensis</name>
    <dbReference type="NCBI Taxonomy" id="2730921"/>
    <lineage>
        <taxon>Bacteria</taxon>
        <taxon>Bacillati</taxon>
        <taxon>Actinomycetota</taxon>
        <taxon>Actinomycetes</taxon>
        <taxon>Micrococcales</taxon>
        <taxon>Intrasporangiaceae</taxon>
        <taxon>Knoellia</taxon>
    </lineage>
</organism>
<evidence type="ECO:0000256" key="1">
    <source>
        <dbReference type="ARBA" id="ARBA00004141"/>
    </source>
</evidence>
<dbReference type="PANTHER" id="PTHR34573:SF1">
    <property type="entry name" value="VITAMIN K EPOXIDE REDUCTASE DOMAIN-CONTAINING PROTEIN"/>
    <property type="match status" value="1"/>
</dbReference>
<evidence type="ECO:0000256" key="10">
    <source>
        <dbReference type="SAM" id="MobiDB-lite"/>
    </source>
</evidence>
<dbReference type="EMBL" id="JABEPQ010000003">
    <property type="protein sequence ID" value="NNM47331.1"/>
    <property type="molecule type" value="Genomic_DNA"/>
</dbReference>
<feature type="region of interest" description="Disordered" evidence="10">
    <location>
        <begin position="1"/>
        <end position="29"/>
    </location>
</feature>
<evidence type="ECO:0000256" key="9">
    <source>
        <dbReference type="ARBA" id="ARBA00023284"/>
    </source>
</evidence>
<comment type="similarity">
    <text evidence="2">Belongs to the VKOR family.</text>
</comment>
<feature type="transmembrane region" description="Helical" evidence="11">
    <location>
        <begin position="150"/>
        <end position="172"/>
    </location>
</feature>
<dbReference type="AlphaFoldDB" id="A0A849HLR9"/>
<keyword evidence="3 11" id="KW-0812">Transmembrane</keyword>
<gene>
    <name evidence="13" type="ORF">HJG52_15145</name>
</gene>
<dbReference type="GO" id="GO:0048038">
    <property type="term" value="F:quinone binding"/>
    <property type="evidence" value="ECO:0007669"/>
    <property type="project" value="UniProtKB-KW"/>
</dbReference>
<dbReference type="GO" id="GO:0016491">
    <property type="term" value="F:oxidoreductase activity"/>
    <property type="evidence" value="ECO:0007669"/>
    <property type="project" value="UniProtKB-KW"/>
</dbReference>
<evidence type="ECO:0000256" key="4">
    <source>
        <dbReference type="ARBA" id="ARBA00022719"/>
    </source>
</evidence>
<keyword evidence="8" id="KW-1015">Disulfide bond</keyword>
<comment type="subcellular location">
    <subcellularLocation>
        <location evidence="1">Membrane</location>
        <topology evidence="1">Multi-pass membrane protein</topology>
    </subcellularLocation>
</comment>
<comment type="caution">
    <text evidence="13">The sequence shown here is derived from an EMBL/GenBank/DDBJ whole genome shotgun (WGS) entry which is preliminary data.</text>
</comment>